<dbReference type="Proteomes" id="UP001527392">
    <property type="component" value="Unassembled WGS sequence"/>
</dbReference>
<accession>A0ABT4KAM1</accession>
<keyword evidence="2" id="KW-1185">Reference proteome</keyword>
<protein>
    <submittedName>
        <fullName evidence="1">Uncharacterized protein</fullName>
    </submittedName>
</protein>
<reference evidence="1 2" key="1">
    <citation type="submission" date="2022-01" db="EMBL/GenBank/DDBJ databases">
        <title>VMRC isolate genome collection.</title>
        <authorList>
            <person name="France M."/>
            <person name="Rutt L."/>
            <person name="Humphrys M."/>
            <person name="Ravel J."/>
        </authorList>
    </citation>
    <scope>NUCLEOTIDE SEQUENCE [LARGE SCALE GENOMIC DNA]</scope>
    <source>
        <strain evidence="1 2">C0030B4</strain>
    </source>
</reference>
<proteinExistence type="predicted"/>
<sequence>MSNSLDDLINKLKQLQQNAEQISGDNEVPFDELFNEPFMRQHTNNSYSSFSEFLNSSKFGDIPFEEIPDDEWDDWVDKNTDFQSWKDMQTTASQEWISKKLGF</sequence>
<comment type="caution">
    <text evidence="1">The sequence shown here is derived from an EMBL/GenBank/DDBJ whole genome shotgun (WGS) entry which is preliminary data.</text>
</comment>
<organism evidence="1 2">
    <name type="scientific">Limosilactobacillus vaginalis</name>
    <dbReference type="NCBI Taxonomy" id="1633"/>
    <lineage>
        <taxon>Bacteria</taxon>
        <taxon>Bacillati</taxon>
        <taxon>Bacillota</taxon>
        <taxon>Bacilli</taxon>
        <taxon>Lactobacillales</taxon>
        <taxon>Lactobacillaceae</taxon>
        <taxon>Limosilactobacillus</taxon>
    </lineage>
</organism>
<evidence type="ECO:0000313" key="2">
    <source>
        <dbReference type="Proteomes" id="UP001527392"/>
    </source>
</evidence>
<name>A0ABT4KAM1_9LACO</name>
<dbReference type="EMBL" id="JAKHMS010000030">
    <property type="protein sequence ID" value="MCZ3782192.1"/>
    <property type="molecule type" value="Genomic_DNA"/>
</dbReference>
<evidence type="ECO:0000313" key="1">
    <source>
        <dbReference type="EMBL" id="MCZ3782192.1"/>
    </source>
</evidence>
<gene>
    <name evidence="1" type="ORF">L2504_08630</name>
</gene>
<dbReference type="RefSeq" id="WP_251951286.1">
    <property type="nucleotide sequence ID" value="NZ_CAKMAX010000026.1"/>
</dbReference>